<sequence>MLLKTHAAAAIRLNPYAFFGKNLPESVFHGHLRARKITSSTYHIHPMPFDPTHIGEITVAPLSQLTPDGSWQVELAHDLTENLLIWITRGQGRVFLNGQQRGFGPNSAIFVPAGTLWSLELGRQCIGQVMTIPASTPMDFPDSADTLRIPDAQDQAVINSMFQAMQAEQQDRPALWYRAMQAHGTLIAIHVRRLMAARNSAISKPTAAQRLAQGYCGRIVECYAQHASMADHAAALNVTPTHLTRVCKSETGKTAGALLTERQLHAARSLLITSELPMRDIAATLGFGSAAYFTRFITQHTGETPSRLRKQARDKLKRSA</sequence>
<name>A0ABN5DDQ5_9RHOB</name>
<dbReference type="PROSITE" id="PS00041">
    <property type="entry name" value="HTH_ARAC_FAMILY_1"/>
    <property type="match status" value="1"/>
</dbReference>
<accession>A0ABN5DDQ5</accession>
<evidence type="ECO:0000313" key="5">
    <source>
        <dbReference type="EMBL" id="ATG35495.1"/>
    </source>
</evidence>
<reference evidence="5 6" key="1">
    <citation type="journal article" date="2017" name="Front. Microbiol.">
        <title>Phaeobacter piscinae sp. nov., a species of the Roseobacter group and potential aquaculture probiont.</title>
        <authorList>
            <person name="Sonnenschein E.C."/>
            <person name="Phippen C.B.W."/>
            <person name="Nielsen K.F."/>
            <person name="Mateiu R.V."/>
            <person name="Melchiorsen J."/>
            <person name="Gram L."/>
            <person name="Overmann J."/>
            <person name="Freese H.M."/>
        </authorList>
    </citation>
    <scope>NUCLEOTIDE SEQUENCE [LARGE SCALE GENOMIC DNA]</scope>
    <source>
        <strain evidence="5 6">P36</strain>
    </source>
</reference>
<dbReference type="Gene3D" id="1.10.10.60">
    <property type="entry name" value="Homeodomain-like"/>
    <property type="match status" value="1"/>
</dbReference>
<keyword evidence="2" id="KW-0238">DNA-binding</keyword>
<dbReference type="PANTHER" id="PTHR43280">
    <property type="entry name" value="ARAC-FAMILY TRANSCRIPTIONAL REGULATOR"/>
    <property type="match status" value="1"/>
</dbReference>
<gene>
    <name evidence="5" type="ORF">PhaeoP36_01346</name>
</gene>
<reference evidence="5 6" key="2">
    <citation type="journal article" date="2017" name="Genome Biol. Evol.">
        <title>Trajectories and Drivers of Genome Evolution in Surface-Associated Marine Phaeobacter.</title>
        <authorList>
            <person name="Freese H.M."/>
            <person name="Sikorski J."/>
            <person name="Bunk B."/>
            <person name="Scheuner C."/>
            <person name="Meier-Kolthoff J.P."/>
            <person name="Sproer C."/>
            <person name="Gram L."/>
            <person name="Overmann J."/>
        </authorList>
    </citation>
    <scope>NUCLEOTIDE SEQUENCE [LARGE SCALE GENOMIC DNA]</scope>
    <source>
        <strain evidence="5 6">P36</strain>
    </source>
</reference>
<dbReference type="Pfam" id="PF12833">
    <property type="entry name" value="HTH_18"/>
    <property type="match status" value="1"/>
</dbReference>
<keyword evidence="1" id="KW-0805">Transcription regulation</keyword>
<organism evidence="5 6">
    <name type="scientific">Phaeobacter piscinae</name>
    <dbReference type="NCBI Taxonomy" id="1580596"/>
    <lineage>
        <taxon>Bacteria</taxon>
        <taxon>Pseudomonadati</taxon>
        <taxon>Pseudomonadota</taxon>
        <taxon>Alphaproteobacteria</taxon>
        <taxon>Rhodobacterales</taxon>
        <taxon>Roseobacteraceae</taxon>
        <taxon>Phaeobacter</taxon>
    </lineage>
</organism>
<dbReference type="EMBL" id="CP010643">
    <property type="protein sequence ID" value="ATG35495.1"/>
    <property type="molecule type" value="Genomic_DNA"/>
</dbReference>
<dbReference type="InterPro" id="IPR018060">
    <property type="entry name" value="HTH_AraC"/>
</dbReference>
<reference evidence="5 6" key="3">
    <citation type="journal article" date="2017" name="Int. J. Syst. Evol. Microbiol.">
        <title>Adaptation of Surface-Associated Bacteria to the Open Ocean: A Genomically Distinct Subpopulation of Phaeobacter gallaeciensis Colonizes Pacific Mesozooplankton.</title>
        <authorList>
            <person name="Freese H.M."/>
            <person name="Methner A."/>
            <person name="Overmann J."/>
        </authorList>
    </citation>
    <scope>NUCLEOTIDE SEQUENCE [LARGE SCALE GENOMIC DNA]</scope>
    <source>
        <strain evidence="5 6">P36</strain>
    </source>
</reference>
<evidence type="ECO:0000256" key="1">
    <source>
        <dbReference type="ARBA" id="ARBA00023015"/>
    </source>
</evidence>
<feature type="domain" description="HTH araC/xylS-type" evidence="4">
    <location>
        <begin position="213"/>
        <end position="311"/>
    </location>
</feature>
<evidence type="ECO:0000256" key="3">
    <source>
        <dbReference type="ARBA" id="ARBA00023163"/>
    </source>
</evidence>
<protein>
    <submittedName>
        <fullName evidence="5">Transcriptional regulator, AraC family</fullName>
    </submittedName>
</protein>
<evidence type="ECO:0000259" key="4">
    <source>
        <dbReference type="PROSITE" id="PS01124"/>
    </source>
</evidence>
<dbReference type="PROSITE" id="PS01124">
    <property type="entry name" value="HTH_ARAC_FAMILY_2"/>
    <property type="match status" value="1"/>
</dbReference>
<keyword evidence="6" id="KW-1185">Reference proteome</keyword>
<evidence type="ECO:0000256" key="2">
    <source>
        <dbReference type="ARBA" id="ARBA00023125"/>
    </source>
</evidence>
<dbReference type="SUPFAM" id="SSF46689">
    <property type="entry name" value="Homeodomain-like"/>
    <property type="match status" value="1"/>
</dbReference>
<proteinExistence type="predicted"/>
<dbReference type="InterPro" id="IPR009057">
    <property type="entry name" value="Homeodomain-like_sf"/>
</dbReference>
<dbReference type="Proteomes" id="UP000218891">
    <property type="component" value="Chromosome"/>
</dbReference>
<dbReference type="SMART" id="SM00342">
    <property type="entry name" value="HTH_ARAC"/>
    <property type="match status" value="1"/>
</dbReference>
<reference evidence="5 6" key="4">
    <citation type="journal article" date="2018" name="Environ. Microbiol. Rep.">
        <title>Phylogenetic distribution of roseobacticides in the Roseobacter group and their effect on microalgae.</title>
        <authorList>
            <person name="Sonnenschein E.C."/>
            <person name="Phippen C.B."/>
            <person name="Bentzon-Tilia M."/>
            <person name="Rasmussen S.A."/>
            <person name="Nielsen K.F."/>
            <person name="Gram L."/>
        </authorList>
    </citation>
    <scope>NUCLEOTIDE SEQUENCE [LARGE SCALE GENOMIC DNA]</scope>
    <source>
        <strain evidence="5 6">P36</strain>
    </source>
</reference>
<dbReference type="PANTHER" id="PTHR43280:SF32">
    <property type="entry name" value="TRANSCRIPTIONAL REGULATORY PROTEIN"/>
    <property type="match status" value="1"/>
</dbReference>
<evidence type="ECO:0000313" key="6">
    <source>
        <dbReference type="Proteomes" id="UP000218891"/>
    </source>
</evidence>
<dbReference type="InterPro" id="IPR018062">
    <property type="entry name" value="HTH_AraC-typ_CS"/>
</dbReference>
<dbReference type="InterPro" id="IPR037923">
    <property type="entry name" value="HTH-like"/>
</dbReference>
<keyword evidence="3" id="KW-0804">Transcription</keyword>
<dbReference type="SUPFAM" id="SSF51215">
    <property type="entry name" value="Regulatory protein AraC"/>
    <property type="match status" value="1"/>
</dbReference>